<sequence length="409" mass="47505">MKKLIFLCMLLMGHLTLSTAQENAGGGILFHENEPWKEIIALAQKENKLIFMDCYTSWCGPCKALSKNVFTQKKVGDFFNPQFINVKYDMEKGDGKVLQERYKSYIVGYPTLLLIDKNGKVLQQMAGYQDADKLIQGIRKAAKGRDLFTLAAEYQAGNRELTFMKEYIESLNAAFLRDSVNNITRRQLTVIDPKELDKDEVWDVYGTYVKDVRSAAFEYLVNNAYRYYRKLNRDYYKINTQLQFCCEKELRSLFKLNFDEQGKPQALSVDTTTARKVIAYMQKADLNHRDSYLAKLYIHQLLLKGEYQEAWESIMLCHRIGVRSFTSAAVHDYIRFLIHYPVGKVALKNYLNVLEQFRATGEKGAFSYHMYRTMAEIYQQLGNAKKAKELQQAYQAIDGQRMKEIKNSI</sequence>
<gene>
    <name evidence="3" type="ORF">A4V03_01035</name>
</gene>
<evidence type="ECO:0000256" key="2">
    <source>
        <dbReference type="ARBA" id="ARBA00023284"/>
    </source>
</evidence>
<keyword evidence="4" id="KW-1185">Reference proteome</keyword>
<dbReference type="KEGG" id="bcae:A4V03_01035"/>
<evidence type="ECO:0000313" key="3">
    <source>
        <dbReference type="EMBL" id="ANU56327.1"/>
    </source>
</evidence>
<dbReference type="PANTHER" id="PTHR15337">
    <property type="entry name" value="ANTERIOR GRADIENT PROTEIN-RELATED"/>
    <property type="match status" value="1"/>
</dbReference>
<dbReference type="Gene3D" id="3.40.30.10">
    <property type="entry name" value="Glutaredoxin"/>
    <property type="match status" value="1"/>
</dbReference>
<dbReference type="AlphaFoldDB" id="A0A1C7GYA9"/>
<dbReference type="InterPro" id="IPR013766">
    <property type="entry name" value="Thioredoxin_domain"/>
</dbReference>
<organism evidence="3 4">
    <name type="scientific">Bacteroides caecimuris</name>
    <dbReference type="NCBI Taxonomy" id="1796613"/>
    <lineage>
        <taxon>Bacteria</taxon>
        <taxon>Pseudomonadati</taxon>
        <taxon>Bacteroidota</taxon>
        <taxon>Bacteroidia</taxon>
        <taxon>Bacteroidales</taxon>
        <taxon>Bacteroidaceae</taxon>
        <taxon>Bacteroides</taxon>
    </lineage>
</organism>
<protein>
    <submittedName>
        <fullName evidence="3">Uncharacterized protein</fullName>
    </submittedName>
</protein>
<reference evidence="4" key="1">
    <citation type="submission" date="2016-04" db="EMBL/GenBank/DDBJ databases">
        <title>Complete Genome Sequences of Twelve Strains of a Stable Defined Moderately Diverse Mouse Microbiota 2 (sDMDMm2).</title>
        <authorList>
            <person name="Uchimura Y."/>
            <person name="Wyss M."/>
            <person name="Brugiroux S."/>
            <person name="Limenitakis J.P."/>
            <person name="Stecher B."/>
            <person name="McCoy K.D."/>
            <person name="Macpherson A.J."/>
        </authorList>
    </citation>
    <scope>NUCLEOTIDE SEQUENCE [LARGE SCALE GENOMIC DNA]</scope>
    <source>
        <strain evidence="4">I48</strain>
    </source>
</reference>
<keyword evidence="1" id="KW-0732">Signal</keyword>
<dbReference type="InterPro" id="IPR036249">
    <property type="entry name" value="Thioredoxin-like_sf"/>
</dbReference>
<dbReference type="SUPFAM" id="SSF52833">
    <property type="entry name" value="Thioredoxin-like"/>
    <property type="match status" value="1"/>
</dbReference>
<dbReference type="PANTHER" id="PTHR15337:SF11">
    <property type="entry name" value="THIOREDOXIN DOMAIN-CONTAINING PROTEIN"/>
    <property type="match status" value="1"/>
</dbReference>
<dbReference type="EMBL" id="CP015401">
    <property type="protein sequence ID" value="ANU56327.1"/>
    <property type="molecule type" value="Genomic_DNA"/>
</dbReference>
<accession>A0A1C7GYA9</accession>
<keyword evidence="2" id="KW-0676">Redox-active center</keyword>
<name>A0A1C7GYA9_9BACE</name>
<evidence type="ECO:0000256" key="1">
    <source>
        <dbReference type="ARBA" id="ARBA00022729"/>
    </source>
</evidence>
<dbReference type="OrthoDB" id="1099736at2"/>
<proteinExistence type="predicted"/>
<dbReference type="RefSeq" id="WP_065537616.1">
    <property type="nucleotide sequence ID" value="NZ_CAPDLJ010000030.1"/>
</dbReference>
<dbReference type="InterPro" id="IPR051099">
    <property type="entry name" value="AGR/TXD"/>
</dbReference>
<dbReference type="Proteomes" id="UP000092631">
    <property type="component" value="Chromosome"/>
</dbReference>
<dbReference type="Pfam" id="PF13098">
    <property type="entry name" value="Thioredoxin_2"/>
    <property type="match status" value="1"/>
</dbReference>
<dbReference type="PROSITE" id="PS00194">
    <property type="entry name" value="THIOREDOXIN_1"/>
    <property type="match status" value="1"/>
</dbReference>
<dbReference type="InterPro" id="IPR012336">
    <property type="entry name" value="Thioredoxin-like_fold"/>
</dbReference>
<evidence type="ECO:0000313" key="4">
    <source>
        <dbReference type="Proteomes" id="UP000092631"/>
    </source>
</evidence>
<dbReference type="PROSITE" id="PS51352">
    <property type="entry name" value="THIOREDOXIN_2"/>
    <property type="match status" value="1"/>
</dbReference>
<dbReference type="GeneID" id="82185717"/>
<dbReference type="InterPro" id="IPR017937">
    <property type="entry name" value="Thioredoxin_CS"/>
</dbReference>